<dbReference type="PROSITE" id="PS51029">
    <property type="entry name" value="MADF"/>
    <property type="match status" value="1"/>
</dbReference>
<dbReference type="GO" id="GO:0006357">
    <property type="term" value="P:regulation of transcription by RNA polymerase II"/>
    <property type="evidence" value="ECO:0007669"/>
    <property type="project" value="TreeGrafter"/>
</dbReference>
<sequence>MNDELLIQLVEKCPHIYNKTLKEYKDDKMKDNSWLSIAEFLDSEPAIVKKRWDNLRDRFVRAYRQYNTVLPSGSGGGTQQQPDFPYFEIMMWLIPFIRKRKLISSTAPESAIH</sequence>
<reference evidence="2" key="1">
    <citation type="submission" date="2022-03" db="EMBL/GenBank/DDBJ databases">
        <authorList>
            <person name="Sayadi A."/>
        </authorList>
    </citation>
    <scope>NUCLEOTIDE SEQUENCE</scope>
</reference>
<dbReference type="OrthoDB" id="8110414at2759"/>
<comment type="caution">
    <text evidence="2">The sequence shown here is derived from an EMBL/GenBank/DDBJ whole genome shotgun (WGS) entry which is preliminary data.</text>
</comment>
<dbReference type="GO" id="GO:0005667">
    <property type="term" value="C:transcription regulator complex"/>
    <property type="evidence" value="ECO:0007669"/>
    <property type="project" value="TreeGrafter"/>
</dbReference>
<gene>
    <name evidence="2" type="ORF">ACAOBT_LOCUS18190</name>
</gene>
<dbReference type="GO" id="GO:0005634">
    <property type="term" value="C:nucleus"/>
    <property type="evidence" value="ECO:0007669"/>
    <property type="project" value="TreeGrafter"/>
</dbReference>
<dbReference type="SMART" id="SM00595">
    <property type="entry name" value="MADF"/>
    <property type="match status" value="1"/>
</dbReference>
<feature type="domain" description="MADF" evidence="1">
    <location>
        <begin position="5"/>
        <end position="98"/>
    </location>
</feature>
<proteinExistence type="predicted"/>
<evidence type="ECO:0000313" key="2">
    <source>
        <dbReference type="EMBL" id="CAH1987959.1"/>
    </source>
</evidence>
<keyword evidence="3" id="KW-1185">Reference proteome</keyword>
<name>A0A9P0PKU7_ACAOB</name>
<dbReference type="PANTHER" id="PTHR12243:SF60">
    <property type="entry name" value="SI:CH211-15D5.12-RELATED"/>
    <property type="match status" value="1"/>
</dbReference>
<dbReference type="AlphaFoldDB" id="A0A9P0PKU7"/>
<organism evidence="2 3">
    <name type="scientific">Acanthoscelides obtectus</name>
    <name type="common">Bean weevil</name>
    <name type="synonym">Bruchus obtectus</name>
    <dbReference type="NCBI Taxonomy" id="200917"/>
    <lineage>
        <taxon>Eukaryota</taxon>
        <taxon>Metazoa</taxon>
        <taxon>Ecdysozoa</taxon>
        <taxon>Arthropoda</taxon>
        <taxon>Hexapoda</taxon>
        <taxon>Insecta</taxon>
        <taxon>Pterygota</taxon>
        <taxon>Neoptera</taxon>
        <taxon>Endopterygota</taxon>
        <taxon>Coleoptera</taxon>
        <taxon>Polyphaga</taxon>
        <taxon>Cucujiformia</taxon>
        <taxon>Chrysomeloidea</taxon>
        <taxon>Chrysomelidae</taxon>
        <taxon>Bruchinae</taxon>
        <taxon>Bruchini</taxon>
        <taxon>Acanthoscelides</taxon>
    </lineage>
</organism>
<evidence type="ECO:0000259" key="1">
    <source>
        <dbReference type="PROSITE" id="PS51029"/>
    </source>
</evidence>
<dbReference type="InterPro" id="IPR006578">
    <property type="entry name" value="MADF-dom"/>
</dbReference>
<dbReference type="InterPro" id="IPR039353">
    <property type="entry name" value="TF_Adf1"/>
</dbReference>
<dbReference type="EMBL" id="CAKOFQ010007034">
    <property type="protein sequence ID" value="CAH1987959.1"/>
    <property type="molecule type" value="Genomic_DNA"/>
</dbReference>
<dbReference type="Pfam" id="PF10545">
    <property type="entry name" value="MADF_DNA_bdg"/>
    <property type="match status" value="1"/>
</dbReference>
<protein>
    <recommendedName>
        <fullName evidence="1">MADF domain-containing protein</fullName>
    </recommendedName>
</protein>
<accession>A0A9P0PKU7</accession>
<dbReference type="PANTHER" id="PTHR12243">
    <property type="entry name" value="MADF DOMAIN TRANSCRIPTION FACTOR"/>
    <property type="match status" value="1"/>
</dbReference>
<dbReference type="Proteomes" id="UP001152888">
    <property type="component" value="Unassembled WGS sequence"/>
</dbReference>
<evidence type="ECO:0000313" key="3">
    <source>
        <dbReference type="Proteomes" id="UP001152888"/>
    </source>
</evidence>